<dbReference type="Proteomes" id="UP000009309">
    <property type="component" value="Unassembled WGS sequence"/>
</dbReference>
<comment type="caution">
    <text evidence="2">The sequence shown here is derived from an EMBL/GenBank/DDBJ whole genome shotgun (WGS) entry which is preliminary data.</text>
</comment>
<dbReference type="OrthoDB" id="9875119at2"/>
<gene>
    <name evidence="2" type="ORF">BN8_00441</name>
</gene>
<sequence length="94" mass="10203">MRQSVLKQVAGGIAIGLLLSYQPDVSIAGSMNSEKAPTAKTETSAPVQANPKPEPANVRKPNATGEEKPIARYWRRIMEAVREVQQAQSTTEVK</sequence>
<organism evidence="2 3">
    <name type="scientific">Fibrisoma limi BUZ 3</name>
    <dbReference type="NCBI Taxonomy" id="1185876"/>
    <lineage>
        <taxon>Bacteria</taxon>
        <taxon>Pseudomonadati</taxon>
        <taxon>Bacteroidota</taxon>
        <taxon>Cytophagia</taxon>
        <taxon>Cytophagales</taxon>
        <taxon>Spirosomataceae</taxon>
        <taxon>Fibrisoma</taxon>
    </lineage>
</organism>
<accession>I2GC89</accession>
<proteinExistence type="predicted"/>
<protein>
    <submittedName>
        <fullName evidence="2">Uncharacterized protein</fullName>
    </submittedName>
</protein>
<keyword evidence="3" id="KW-1185">Reference proteome</keyword>
<dbReference type="RefSeq" id="WP_009280099.1">
    <property type="nucleotide sequence ID" value="NZ_CAIT01000004.1"/>
</dbReference>
<feature type="compositionally biased region" description="Polar residues" evidence="1">
    <location>
        <begin position="32"/>
        <end position="47"/>
    </location>
</feature>
<evidence type="ECO:0000313" key="2">
    <source>
        <dbReference type="EMBL" id="CCH51513.1"/>
    </source>
</evidence>
<feature type="region of interest" description="Disordered" evidence="1">
    <location>
        <begin position="32"/>
        <end position="69"/>
    </location>
</feature>
<evidence type="ECO:0000256" key="1">
    <source>
        <dbReference type="SAM" id="MobiDB-lite"/>
    </source>
</evidence>
<dbReference type="EMBL" id="CAIT01000004">
    <property type="protein sequence ID" value="CCH51513.1"/>
    <property type="molecule type" value="Genomic_DNA"/>
</dbReference>
<dbReference type="AlphaFoldDB" id="I2GC89"/>
<reference evidence="2 3" key="1">
    <citation type="journal article" date="2012" name="J. Bacteriol.">
        <title>Genome Sequence of the Filamentous Bacterium Fibrisoma limi BUZ 3T.</title>
        <authorList>
            <person name="Filippini M."/>
            <person name="Qi W."/>
            <person name="Jaenicke S."/>
            <person name="Goesmann A."/>
            <person name="Smits T.H."/>
            <person name="Bagheri H.C."/>
        </authorList>
    </citation>
    <scope>NUCLEOTIDE SEQUENCE [LARGE SCALE GENOMIC DNA]</scope>
    <source>
        <strain evidence="3">BUZ 3T</strain>
    </source>
</reference>
<evidence type="ECO:0000313" key="3">
    <source>
        <dbReference type="Proteomes" id="UP000009309"/>
    </source>
</evidence>
<name>I2GC89_9BACT</name>